<dbReference type="KEGG" id="str:Sterm_3525"/>
<name>D1AQV0_SEBTE</name>
<dbReference type="eggNOG" id="COG2764">
    <property type="taxonomic scope" value="Bacteria"/>
</dbReference>
<dbReference type="RefSeq" id="WP_012862942.1">
    <property type="nucleotide sequence ID" value="NC_013517.1"/>
</dbReference>
<reference evidence="2 3" key="2">
    <citation type="journal article" date="2010" name="Stand. Genomic Sci.">
        <title>Complete genome sequence of Sebaldella termitidis type strain (NCTC 11300).</title>
        <authorList>
            <person name="Harmon-Smith M."/>
            <person name="Celia L."/>
            <person name="Chertkov O."/>
            <person name="Lapidus A."/>
            <person name="Copeland A."/>
            <person name="Glavina Del Rio T."/>
            <person name="Nolan M."/>
            <person name="Lucas S."/>
            <person name="Tice H."/>
            <person name="Cheng J.F."/>
            <person name="Han C."/>
            <person name="Detter J.C."/>
            <person name="Bruce D."/>
            <person name="Goodwin L."/>
            <person name="Pitluck S."/>
            <person name="Pati A."/>
            <person name="Liolios K."/>
            <person name="Ivanova N."/>
            <person name="Mavromatis K."/>
            <person name="Mikhailova N."/>
            <person name="Chen A."/>
            <person name="Palaniappan K."/>
            <person name="Land M."/>
            <person name="Hauser L."/>
            <person name="Chang Y.J."/>
            <person name="Jeffries C.D."/>
            <person name="Brettin T."/>
            <person name="Goker M."/>
            <person name="Beck B."/>
            <person name="Bristow J."/>
            <person name="Eisen J.A."/>
            <person name="Markowitz V."/>
            <person name="Hugenholtz P."/>
            <person name="Kyrpides N.C."/>
            <person name="Klenk H.P."/>
            <person name="Chen F."/>
        </authorList>
    </citation>
    <scope>NUCLEOTIDE SEQUENCE [LARGE SCALE GENOMIC DNA]</scope>
    <source>
        <strain evidence="3">ATCC 33386 / NCTC 11300</strain>
    </source>
</reference>
<dbReference type="PANTHER" id="PTHR33990">
    <property type="entry name" value="PROTEIN YJDN-RELATED"/>
    <property type="match status" value="1"/>
</dbReference>
<dbReference type="Gene3D" id="3.10.180.10">
    <property type="entry name" value="2,3-Dihydroxybiphenyl 1,2-Dioxygenase, domain 1"/>
    <property type="match status" value="1"/>
</dbReference>
<dbReference type="SUPFAM" id="SSF54593">
    <property type="entry name" value="Glyoxalase/Bleomycin resistance protein/Dihydroxybiphenyl dioxygenase"/>
    <property type="match status" value="1"/>
</dbReference>
<reference evidence="3" key="1">
    <citation type="submission" date="2009-09" db="EMBL/GenBank/DDBJ databases">
        <title>The complete chromosome of Sebaldella termitidis ATCC 33386.</title>
        <authorList>
            <consortium name="US DOE Joint Genome Institute (JGI-PGF)"/>
            <person name="Lucas S."/>
            <person name="Copeland A."/>
            <person name="Lapidus A."/>
            <person name="Glavina del Rio T."/>
            <person name="Dalin E."/>
            <person name="Tice H."/>
            <person name="Bruce D."/>
            <person name="Goodwin L."/>
            <person name="Pitluck S."/>
            <person name="Kyrpides N."/>
            <person name="Mavromatis K."/>
            <person name="Ivanova N."/>
            <person name="Mikhailova N."/>
            <person name="Sims D."/>
            <person name="Meincke L."/>
            <person name="Brettin T."/>
            <person name="Detter J.C."/>
            <person name="Han C."/>
            <person name="Larimer F."/>
            <person name="Land M."/>
            <person name="Hauser L."/>
            <person name="Markowitz V."/>
            <person name="Cheng J.F."/>
            <person name="Hugenholtz P."/>
            <person name="Woyke T."/>
            <person name="Wu D."/>
            <person name="Eisen J.A."/>
        </authorList>
    </citation>
    <scope>NUCLEOTIDE SEQUENCE [LARGE SCALE GENOMIC DNA]</scope>
    <source>
        <strain evidence="3">ATCC 33386 / NCTC 11300</strain>
    </source>
</reference>
<dbReference type="InterPro" id="IPR004360">
    <property type="entry name" value="Glyas_Fos-R_dOase_dom"/>
</dbReference>
<dbReference type="InterPro" id="IPR029068">
    <property type="entry name" value="Glyas_Bleomycin-R_OHBP_Dase"/>
</dbReference>
<dbReference type="PANTHER" id="PTHR33990:SF1">
    <property type="entry name" value="PROTEIN YJDN"/>
    <property type="match status" value="1"/>
</dbReference>
<dbReference type="Proteomes" id="UP000000845">
    <property type="component" value="Chromosome"/>
</dbReference>
<gene>
    <name evidence="2" type="ordered locus">Sterm_3525</name>
</gene>
<keyword evidence="3" id="KW-1185">Reference proteome</keyword>
<organism evidence="2 3">
    <name type="scientific">Sebaldella termitidis (strain ATCC 33386 / NCTC 11300)</name>
    <dbReference type="NCBI Taxonomy" id="526218"/>
    <lineage>
        <taxon>Bacteria</taxon>
        <taxon>Fusobacteriati</taxon>
        <taxon>Fusobacteriota</taxon>
        <taxon>Fusobacteriia</taxon>
        <taxon>Fusobacteriales</taxon>
        <taxon>Leptotrichiaceae</taxon>
        <taxon>Sebaldella</taxon>
    </lineage>
</organism>
<accession>D1AQV0</accession>
<dbReference type="EMBL" id="CP001739">
    <property type="protein sequence ID" value="ACZ10360.1"/>
    <property type="molecule type" value="Genomic_DNA"/>
</dbReference>
<evidence type="ECO:0000313" key="2">
    <source>
        <dbReference type="EMBL" id="ACZ10360.1"/>
    </source>
</evidence>
<evidence type="ECO:0000313" key="3">
    <source>
        <dbReference type="Proteomes" id="UP000000845"/>
    </source>
</evidence>
<protein>
    <submittedName>
        <fullName evidence="2">Glyoxalase/bleomycin resistance protein/dioxygenase</fullName>
    </submittedName>
</protein>
<dbReference type="Pfam" id="PF00903">
    <property type="entry name" value="Glyoxalase"/>
    <property type="match status" value="1"/>
</dbReference>
<dbReference type="STRING" id="526218.Sterm_3525"/>
<sequence length="141" mass="16254">MIKSALPYLTFDGNCDEALSFYEEIFEAKVVEKALASEYNIETKNGEDMILNAILLLGENKILVGDKAEQYDGVGARSESSGQISIWLEIETEDNLNNICKKLREKKCEFLIDLHETFWDSKYVKIKDNFGIIWELNYQKN</sequence>
<dbReference type="HOGENOM" id="CLU_046006_17_3_0"/>
<feature type="domain" description="Glyoxalase/fosfomycin resistance/dioxygenase" evidence="1">
    <location>
        <begin position="11"/>
        <end position="136"/>
    </location>
</feature>
<proteinExistence type="predicted"/>
<evidence type="ECO:0000259" key="1">
    <source>
        <dbReference type="Pfam" id="PF00903"/>
    </source>
</evidence>
<dbReference type="AlphaFoldDB" id="D1AQV0"/>